<keyword evidence="11 14" id="KW-0408">Iron</keyword>
<evidence type="ECO:0000256" key="11">
    <source>
        <dbReference type="ARBA" id="ARBA00023004"/>
    </source>
</evidence>
<keyword evidence="17" id="KW-1185">Reference proteome</keyword>
<keyword evidence="10 15" id="KW-0560">Oxidoreductase</keyword>
<dbReference type="InterPro" id="IPR001128">
    <property type="entry name" value="Cyt_P450"/>
</dbReference>
<evidence type="ECO:0008006" key="18">
    <source>
        <dbReference type="Google" id="ProtNLM"/>
    </source>
</evidence>
<dbReference type="FunFam" id="1.10.630.10:FF:000042">
    <property type="entry name" value="Cytochrome P450"/>
    <property type="match status" value="1"/>
</dbReference>
<dbReference type="Gene3D" id="1.10.630.10">
    <property type="entry name" value="Cytochrome P450"/>
    <property type="match status" value="1"/>
</dbReference>
<comment type="similarity">
    <text evidence="5 15">Belongs to the cytochrome P450 family.</text>
</comment>
<evidence type="ECO:0000256" key="15">
    <source>
        <dbReference type="RuleBase" id="RU000461"/>
    </source>
</evidence>
<organism evidence="16 17">
    <name type="scientific">Phaedon cochleariae</name>
    <name type="common">Mustard beetle</name>
    <dbReference type="NCBI Taxonomy" id="80249"/>
    <lineage>
        <taxon>Eukaryota</taxon>
        <taxon>Metazoa</taxon>
        <taxon>Ecdysozoa</taxon>
        <taxon>Arthropoda</taxon>
        <taxon>Hexapoda</taxon>
        <taxon>Insecta</taxon>
        <taxon>Pterygota</taxon>
        <taxon>Neoptera</taxon>
        <taxon>Endopterygota</taxon>
        <taxon>Coleoptera</taxon>
        <taxon>Polyphaga</taxon>
        <taxon>Cucujiformia</taxon>
        <taxon>Chrysomeloidea</taxon>
        <taxon>Chrysomelidae</taxon>
        <taxon>Chrysomelinae</taxon>
        <taxon>Chrysomelini</taxon>
        <taxon>Phaedon</taxon>
    </lineage>
</organism>
<dbReference type="InterPro" id="IPR002401">
    <property type="entry name" value="Cyt_P450_E_grp-I"/>
</dbReference>
<evidence type="ECO:0000256" key="9">
    <source>
        <dbReference type="ARBA" id="ARBA00022848"/>
    </source>
</evidence>
<keyword evidence="9" id="KW-0492">Microsome</keyword>
<keyword evidence="7 14" id="KW-0479">Metal-binding</keyword>
<dbReference type="SUPFAM" id="SSF48264">
    <property type="entry name" value="Cytochrome P450"/>
    <property type="match status" value="1"/>
</dbReference>
<evidence type="ECO:0000256" key="5">
    <source>
        <dbReference type="ARBA" id="ARBA00010617"/>
    </source>
</evidence>
<dbReference type="Pfam" id="PF00067">
    <property type="entry name" value="p450"/>
    <property type="match status" value="1"/>
</dbReference>
<protein>
    <recommendedName>
        <fullName evidence="18">Cytochrome P450</fullName>
    </recommendedName>
</protein>
<keyword evidence="12 15" id="KW-0503">Monooxygenase</keyword>
<comment type="function">
    <text evidence="2">May be involved in the metabolism of insect hormones and in the breakdown of synthetic insecticides.</text>
</comment>
<keyword evidence="8" id="KW-0256">Endoplasmic reticulum</keyword>
<keyword evidence="6 14" id="KW-0349">Heme</keyword>
<evidence type="ECO:0000256" key="7">
    <source>
        <dbReference type="ARBA" id="ARBA00022723"/>
    </source>
</evidence>
<evidence type="ECO:0000256" key="13">
    <source>
        <dbReference type="ARBA" id="ARBA00023136"/>
    </source>
</evidence>
<evidence type="ECO:0000256" key="2">
    <source>
        <dbReference type="ARBA" id="ARBA00003690"/>
    </source>
</evidence>
<comment type="cofactor">
    <cofactor evidence="1 14">
        <name>heme</name>
        <dbReference type="ChEBI" id="CHEBI:30413"/>
    </cofactor>
</comment>
<reference evidence="16" key="1">
    <citation type="submission" date="2022-01" db="EMBL/GenBank/DDBJ databases">
        <authorList>
            <person name="King R."/>
        </authorList>
    </citation>
    <scope>NUCLEOTIDE SEQUENCE</scope>
</reference>
<evidence type="ECO:0000256" key="6">
    <source>
        <dbReference type="ARBA" id="ARBA00022617"/>
    </source>
</evidence>
<dbReference type="GO" id="GO:0005789">
    <property type="term" value="C:endoplasmic reticulum membrane"/>
    <property type="evidence" value="ECO:0007669"/>
    <property type="project" value="UniProtKB-SubCell"/>
</dbReference>
<dbReference type="PRINTS" id="PR00463">
    <property type="entry name" value="EP450I"/>
</dbReference>
<evidence type="ECO:0000256" key="4">
    <source>
        <dbReference type="ARBA" id="ARBA00004406"/>
    </source>
</evidence>
<dbReference type="InterPro" id="IPR017972">
    <property type="entry name" value="Cyt_P450_CS"/>
</dbReference>
<evidence type="ECO:0000256" key="8">
    <source>
        <dbReference type="ARBA" id="ARBA00022824"/>
    </source>
</evidence>
<dbReference type="InterPro" id="IPR036396">
    <property type="entry name" value="Cyt_P450_sf"/>
</dbReference>
<evidence type="ECO:0000256" key="10">
    <source>
        <dbReference type="ARBA" id="ARBA00023002"/>
    </source>
</evidence>
<comment type="subcellular location">
    <subcellularLocation>
        <location evidence="4">Endoplasmic reticulum membrane</location>
        <topology evidence="4">Peripheral membrane protein</topology>
    </subcellularLocation>
    <subcellularLocation>
        <location evidence="3">Microsome membrane</location>
        <topology evidence="3">Peripheral membrane protein</topology>
    </subcellularLocation>
</comment>
<dbReference type="AlphaFoldDB" id="A0A9N9SN15"/>
<accession>A0A9N9SN15</accession>
<keyword evidence="13" id="KW-0472">Membrane</keyword>
<feature type="binding site" description="axial binding residue" evidence="14">
    <location>
        <position position="439"/>
    </location>
    <ligand>
        <name>heme</name>
        <dbReference type="ChEBI" id="CHEBI:30413"/>
    </ligand>
    <ligandPart>
        <name>Fe</name>
        <dbReference type="ChEBI" id="CHEBI:18248"/>
    </ligandPart>
</feature>
<evidence type="ECO:0000256" key="14">
    <source>
        <dbReference type="PIRSR" id="PIRSR602401-1"/>
    </source>
</evidence>
<sequence>MFLILLVIILALAYYLLYRNLDYWKKRGIPGPRPYPIVGNLGDIITGKRGAEEIYTDIYRKYEGYPFVGVFKSIIPVLLVRDPDLIKCITLKDFPSFQNNDIFADKSIDPIFARNPFALRGNEWKTKRAQLTNCFSSGKIKAMYPVVDKNSQNMVRYINNEMKTSNCFDAREIFVRLMLDNVAACALGIEGKCFDEPYSEIRRMADNFFFTEGWSSLRFILCFNLPPLANFFKVKVITQEVEDTLMSIVRSTLKYRRENNIVAHDFLQSASQLDSSQSIFNDVDITAHVASFFTDGYETSSRTTALLIFELALNKDVQQKLRAEIVEAYEQNGRQFDYESIMKLEYLDACVHENLRKHSVVPLMPKICTEQFTYTPTNPEYKNISVTIEPGTSIVIPSTAIHHDPKYFEEPEKFKPERFINKDVNKYAYLGFGLGPRMCIGRIRLGSRFAIAQMKVGLAYFLKNYEFTVSPKTETPLKYDPWFFLLSVKSGLWIELRKIEDN</sequence>
<dbReference type="InterPro" id="IPR050476">
    <property type="entry name" value="Insect_CytP450_Detox"/>
</dbReference>
<evidence type="ECO:0000313" key="17">
    <source>
        <dbReference type="Proteomes" id="UP001153737"/>
    </source>
</evidence>
<evidence type="ECO:0000256" key="1">
    <source>
        <dbReference type="ARBA" id="ARBA00001971"/>
    </source>
</evidence>
<dbReference type="PROSITE" id="PS00086">
    <property type="entry name" value="CYTOCHROME_P450"/>
    <property type="match status" value="1"/>
</dbReference>
<dbReference type="GO" id="GO:0005506">
    <property type="term" value="F:iron ion binding"/>
    <property type="evidence" value="ECO:0007669"/>
    <property type="project" value="InterPro"/>
</dbReference>
<dbReference type="OrthoDB" id="2789670at2759"/>
<dbReference type="CDD" id="cd11056">
    <property type="entry name" value="CYP6-like"/>
    <property type="match status" value="1"/>
</dbReference>
<proteinExistence type="inferred from homology"/>
<dbReference type="EMBL" id="OU896712">
    <property type="protein sequence ID" value="CAG9823199.1"/>
    <property type="molecule type" value="Genomic_DNA"/>
</dbReference>
<dbReference type="PANTHER" id="PTHR24292:SF84">
    <property type="entry name" value="CYTOCHROME P450 28A5-RELATED"/>
    <property type="match status" value="1"/>
</dbReference>
<name>A0A9N9SN15_PHACE</name>
<dbReference type="Proteomes" id="UP001153737">
    <property type="component" value="Chromosome 6"/>
</dbReference>
<evidence type="ECO:0000256" key="3">
    <source>
        <dbReference type="ARBA" id="ARBA00004174"/>
    </source>
</evidence>
<dbReference type="GO" id="GO:0016705">
    <property type="term" value="F:oxidoreductase activity, acting on paired donors, with incorporation or reduction of molecular oxygen"/>
    <property type="evidence" value="ECO:0007669"/>
    <property type="project" value="InterPro"/>
</dbReference>
<evidence type="ECO:0000313" key="16">
    <source>
        <dbReference type="EMBL" id="CAG9823199.1"/>
    </source>
</evidence>
<dbReference type="GO" id="GO:0004497">
    <property type="term" value="F:monooxygenase activity"/>
    <property type="evidence" value="ECO:0007669"/>
    <property type="project" value="UniProtKB-KW"/>
</dbReference>
<evidence type="ECO:0000256" key="12">
    <source>
        <dbReference type="ARBA" id="ARBA00023033"/>
    </source>
</evidence>
<gene>
    <name evidence="16" type="ORF">PHAECO_LOCUS10502</name>
</gene>
<dbReference type="PANTHER" id="PTHR24292">
    <property type="entry name" value="CYTOCHROME P450"/>
    <property type="match status" value="1"/>
</dbReference>
<reference evidence="16" key="2">
    <citation type="submission" date="2022-10" db="EMBL/GenBank/DDBJ databases">
        <authorList>
            <consortium name="ENA_rothamsted_submissions"/>
            <consortium name="culmorum"/>
            <person name="King R."/>
        </authorList>
    </citation>
    <scope>NUCLEOTIDE SEQUENCE</scope>
</reference>
<dbReference type="GO" id="GO:0020037">
    <property type="term" value="F:heme binding"/>
    <property type="evidence" value="ECO:0007669"/>
    <property type="project" value="InterPro"/>
</dbReference>